<evidence type="ECO:0000256" key="1">
    <source>
        <dbReference type="ARBA" id="ARBA00013258"/>
    </source>
</evidence>
<reference evidence="6" key="1">
    <citation type="submission" date="2017-02" db="EMBL/GenBank/DDBJ databases">
        <authorList>
            <person name="Varghese N."/>
            <person name="Submissions S."/>
        </authorList>
    </citation>
    <scope>NUCLEOTIDE SEQUENCE [LARGE SCALE GENOMIC DNA]</scope>
    <source>
        <strain evidence="6">R11H</strain>
    </source>
</reference>
<dbReference type="InterPro" id="IPR001227">
    <property type="entry name" value="Ac_transferase_dom_sf"/>
</dbReference>
<dbReference type="EC" id="2.3.1.39" evidence="1"/>
<dbReference type="Gene3D" id="3.40.366.10">
    <property type="entry name" value="Malonyl-Coenzyme A Acyl Carrier Protein, domain 2"/>
    <property type="match status" value="1"/>
</dbReference>
<evidence type="ECO:0000256" key="4">
    <source>
        <dbReference type="ARBA" id="ARBA00048462"/>
    </source>
</evidence>
<dbReference type="InterPro" id="IPR050858">
    <property type="entry name" value="Mal-CoA-ACP_Trans/PKS_FabD"/>
</dbReference>
<gene>
    <name evidence="5" type="ORF">SAMN06295937_101233</name>
</gene>
<dbReference type="GO" id="GO:0006633">
    <property type="term" value="P:fatty acid biosynthetic process"/>
    <property type="evidence" value="ECO:0007669"/>
    <property type="project" value="TreeGrafter"/>
</dbReference>
<evidence type="ECO:0000256" key="3">
    <source>
        <dbReference type="ARBA" id="ARBA00023315"/>
    </source>
</evidence>
<dbReference type="Gene3D" id="3.30.70.250">
    <property type="entry name" value="Malonyl-CoA ACP transacylase, ACP-binding"/>
    <property type="match status" value="1"/>
</dbReference>
<sequence length="351" mass="37148">MAERRKSALIIAPGRGTYGKGELGSISRLHGTRFDDLIARFDAHRRDRGQPPLTELDGAERFSAVHMRGDVAAPLIYTATILDYLSVDRDAFEIVGTLGNSMGWYSALAIGGAVSVEDGFRIANAMGVNSQSHGPGGQMLLQIVDEDWRPVPGLREALLACAADIDARPGHALGLSIDLAGMLVLAGNEEGLAALAAEAPPTPGRDPLRLAGHGPFHTPLMVGSSDKAKAELPPSLFGGPVMPIVDGRGHIWRRFSSNPAEIWDYSFGHQILATYDFARSVQVAVKELAPDVLILPGPGDTLGGAIAQALIGIGWQGLTGKADFAARQASDPILFSMARPEQRARVVRAGS</sequence>
<dbReference type="Proteomes" id="UP000190044">
    <property type="component" value="Unassembled WGS sequence"/>
</dbReference>
<dbReference type="EMBL" id="FUYP01000012">
    <property type="protein sequence ID" value="SKB64575.1"/>
    <property type="molecule type" value="Genomic_DNA"/>
</dbReference>
<keyword evidence="2" id="KW-0808">Transferase</keyword>
<dbReference type="OrthoDB" id="5756162at2"/>
<evidence type="ECO:0000256" key="2">
    <source>
        <dbReference type="ARBA" id="ARBA00022679"/>
    </source>
</evidence>
<dbReference type="InterPro" id="IPR016035">
    <property type="entry name" value="Acyl_Trfase/lysoPLipase"/>
</dbReference>
<dbReference type="AlphaFoldDB" id="A0A1T5CYL7"/>
<dbReference type="RefSeq" id="WP_079638796.1">
    <property type="nucleotide sequence ID" value="NZ_FUYP01000012.1"/>
</dbReference>
<keyword evidence="3" id="KW-0012">Acyltransferase</keyword>
<dbReference type="PANTHER" id="PTHR42681">
    <property type="entry name" value="MALONYL-COA-ACYL CARRIER PROTEIN TRANSACYLASE, MITOCHONDRIAL"/>
    <property type="match status" value="1"/>
</dbReference>
<accession>A0A1T5CYL7</accession>
<keyword evidence="6" id="KW-1185">Reference proteome</keyword>
<name>A0A1T5CYL7_9SPHN</name>
<dbReference type="SUPFAM" id="SSF52151">
    <property type="entry name" value="FabD/lysophospholipase-like"/>
    <property type="match status" value="1"/>
</dbReference>
<comment type="catalytic activity">
    <reaction evidence="4">
        <text>holo-[ACP] + malonyl-CoA = malonyl-[ACP] + CoA</text>
        <dbReference type="Rhea" id="RHEA:41792"/>
        <dbReference type="Rhea" id="RHEA-COMP:9623"/>
        <dbReference type="Rhea" id="RHEA-COMP:9685"/>
        <dbReference type="ChEBI" id="CHEBI:57287"/>
        <dbReference type="ChEBI" id="CHEBI:57384"/>
        <dbReference type="ChEBI" id="CHEBI:64479"/>
        <dbReference type="ChEBI" id="CHEBI:78449"/>
        <dbReference type="EC" id="2.3.1.39"/>
    </reaction>
</comment>
<evidence type="ECO:0000313" key="6">
    <source>
        <dbReference type="Proteomes" id="UP000190044"/>
    </source>
</evidence>
<proteinExistence type="predicted"/>
<protein>
    <recommendedName>
        <fullName evidence="1">[acyl-carrier-protein] S-malonyltransferase</fullName>
        <ecNumber evidence="1">2.3.1.39</ecNumber>
    </recommendedName>
</protein>
<dbReference type="GO" id="GO:0004314">
    <property type="term" value="F:[acyl-carrier-protein] S-malonyltransferase activity"/>
    <property type="evidence" value="ECO:0007669"/>
    <property type="project" value="UniProtKB-EC"/>
</dbReference>
<organism evidence="5 6">
    <name type="scientific">Sphingopyxis flava</name>
    <dbReference type="NCBI Taxonomy" id="1507287"/>
    <lineage>
        <taxon>Bacteria</taxon>
        <taxon>Pseudomonadati</taxon>
        <taxon>Pseudomonadota</taxon>
        <taxon>Alphaproteobacteria</taxon>
        <taxon>Sphingomonadales</taxon>
        <taxon>Sphingomonadaceae</taxon>
        <taxon>Sphingopyxis</taxon>
    </lineage>
</organism>
<dbReference type="PANTHER" id="PTHR42681:SF1">
    <property type="entry name" value="MALONYL-COA-ACYL CARRIER PROTEIN TRANSACYLASE, MITOCHONDRIAL"/>
    <property type="match status" value="1"/>
</dbReference>
<evidence type="ECO:0000313" key="5">
    <source>
        <dbReference type="EMBL" id="SKB64575.1"/>
    </source>
</evidence>